<feature type="chain" id="PRO_5031323433" evidence="1">
    <location>
        <begin position="30"/>
        <end position="219"/>
    </location>
</feature>
<sequence length="219" mass="22309">MHARSAYRIGVVGAAIAMALSAGLSPAYAADLGDQGTAELGSVNVQGANPSSSGPIIGCDVDGQSTGTTPGVTYPGVSFGAGTTACNKEPNGDANILVKGNKFELNLFNTTEYGRRLIRVKTFEATCKSTENGTQAGFKLGGYSGFSLPNPVPSGHVVMVPGKNSTKPPVAKIIVNKSETDGQGAISLTAMRIVLDPQDGYGDIGGTINVGVTACKPTW</sequence>
<keyword evidence="3" id="KW-1185">Reference proteome</keyword>
<organism evidence="2 3">
    <name type="scientific">Crossiella cryophila</name>
    <dbReference type="NCBI Taxonomy" id="43355"/>
    <lineage>
        <taxon>Bacteria</taxon>
        <taxon>Bacillati</taxon>
        <taxon>Actinomycetota</taxon>
        <taxon>Actinomycetes</taxon>
        <taxon>Pseudonocardiales</taxon>
        <taxon>Pseudonocardiaceae</taxon>
        <taxon>Crossiella</taxon>
    </lineage>
</organism>
<keyword evidence="1" id="KW-0732">Signal</keyword>
<gene>
    <name evidence="2" type="ORF">HNR67_008502</name>
</gene>
<dbReference type="EMBL" id="JACHMH010000001">
    <property type="protein sequence ID" value="MBB4682384.1"/>
    <property type="molecule type" value="Genomic_DNA"/>
</dbReference>
<name>A0A7W7CMW9_9PSEU</name>
<accession>A0A7W7CMW9</accession>
<protein>
    <submittedName>
        <fullName evidence="2">Putative membrane protein</fullName>
    </submittedName>
</protein>
<dbReference type="RefSeq" id="WP_185009652.1">
    <property type="nucleotide sequence ID" value="NZ_BAAAUI010000007.1"/>
</dbReference>
<evidence type="ECO:0000313" key="2">
    <source>
        <dbReference type="EMBL" id="MBB4682384.1"/>
    </source>
</evidence>
<evidence type="ECO:0000313" key="3">
    <source>
        <dbReference type="Proteomes" id="UP000533598"/>
    </source>
</evidence>
<dbReference type="Proteomes" id="UP000533598">
    <property type="component" value="Unassembled WGS sequence"/>
</dbReference>
<feature type="signal peptide" evidence="1">
    <location>
        <begin position="1"/>
        <end position="29"/>
    </location>
</feature>
<comment type="caution">
    <text evidence="2">The sequence shown here is derived from an EMBL/GenBank/DDBJ whole genome shotgun (WGS) entry which is preliminary data.</text>
</comment>
<dbReference type="AlphaFoldDB" id="A0A7W7CMW9"/>
<evidence type="ECO:0000256" key="1">
    <source>
        <dbReference type="SAM" id="SignalP"/>
    </source>
</evidence>
<reference evidence="2 3" key="1">
    <citation type="submission" date="2020-08" db="EMBL/GenBank/DDBJ databases">
        <title>Sequencing the genomes of 1000 actinobacteria strains.</title>
        <authorList>
            <person name="Klenk H.-P."/>
        </authorList>
    </citation>
    <scope>NUCLEOTIDE SEQUENCE [LARGE SCALE GENOMIC DNA]</scope>
    <source>
        <strain evidence="2 3">DSM 44230</strain>
    </source>
</reference>
<proteinExistence type="predicted"/>